<evidence type="ECO:0000313" key="1">
    <source>
        <dbReference type="EMBL" id="MCF2651870.1"/>
    </source>
</evidence>
<protein>
    <recommendedName>
        <fullName evidence="3">Phage tail protein</fullName>
    </recommendedName>
</protein>
<keyword evidence="2" id="KW-1185">Reference proteome</keyword>
<proteinExistence type="predicted"/>
<dbReference type="EMBL" id="JAFBIT010000001">
    <property type="protein sequence ID" value="MCF2651870.1"/>
    <property type="molecule type" value="Genomic_DNA"/>
</dbReference>
<gene>
    <name evidence="1" type="ORF">JQM67_04575</name>
</gene>
<accession>A0ABS9CNF9</accession>
<evidence type="ECO:0008006" key="3">
    <source>
        <dbReference type="Google" id="ProtNLM"/>
    </source>
</evidence>
<reference evidence="1 2" key="1">
    <citation type="submission" date="2020-12" db="EMBL/GenBank/DDBJ databases">
        <title>Whole genome sequences of gut porcine anaerobes.</title>
        <authorList>
            <person name="Kubasova T."/>
            <person name="Jahodarova E."/>
            <person name="Rychlik I."/>
        </authorList>
    </citation>
    <scope>NUCLEOTIDE SEQUENCE [LARGE SCALE GENOMIC DNA]</scope>
    <source>
        <strain evidence="1 2">An867</strain>
    </source>
</reference>
<organism evidence="1 2">
    <name type="scientific">Anaeromassilibacillus senegalensis</name>
    <dbReference type="NCBI Taxonomy" id="1673717"/>
    <lineage>
        <taxon>Bacteria</taxon>
        <taxon>Bacillati</taxon>
        <taxon>Bacillota</taxon>
        <taxon>Clostridia</taxon>
        <taxon>Eubacteriales</taxon>
        <taxon>Acutalibacteraceae</taxon>
        <taxon>Anaeromassilibacillus</taxon>
    </lineage>
</organism>
<sequence>MSGYAVADRKLVSRSKKVLFYGIPSTSVDTTTYVYKRMKGFTDVSTSKNSKEYTRQYVDELFEQTDVTGYSPSTSYGFDQYTGDAVHDDIVKITDEELVGNDAVRPLILVDLSAAGATGKTAPAIKRDYAVIPDSEGGSLDAYTYTGNFRAKGDKVKGTATTADDWQTITFEETTSE</sequence>
<dbReference type="Proteomes" id="UP001299220">
    <property type="component" value="Unassembled WGS sequence"/>
</dbReference>
<evidence type="ECO:0000313" key="2">
    <source>
        <dbReference type="Proteomes" id="UP001299220"/>
    </source>
</evidence>
<comment type="caution">
    <text evidence="1">The sequence shown here is derived from an EMBL/GenBank/DDBJ whole genome shotgun (WGS) entry which is preliminary data.</text>
</comment>
<name>A0ABS9CNF9_9FIRM</name>